<name>H2ECH6_9VIRU</name>
<evidence type="ECO:0000313" key="1">
    <source>
        <dbReference type="EMBL" id="AEX62114.1"/>
    </source>
</evidence>
<dbReference type="EMBL" id="JN885992">
    <property type="protein sequence ID" value="AEX62114.1"/>
    <property type="molecule type" value="Genomic_DNA"/>
</dbReference>
<sequence length="22" mass="2657">MIFNKNINYIPNIVDNAIKFQF</sequence>
<organism evidence="1">
    <name type="scientific">Megavirus courdo7</name>
    <dbReference type="NCBI Taxonomy" id="1128135"/>
    <lineage>
        <taxon>Viruses</taxon>
        <taxon>Varidnaviria</taxon>
        <taxon>Bamfordvirae</taxon>
        <taxon>Nucleocytoviricota</taxon>
        <taxon>Megaviricetes</taxon>
        <taxon>Imitervirales</taxon>
        <taxon>Mimiviridae</taxon>
        <taxon>Megamimivirinae</taxon>
        <taxon>Megavirus</taxon>
    </lineage>
</organism>
<protein>
    <submittedName>
        <fullName evidence="1">Uncharacterized protein</fullName>
    </submittedName>
</protein>
<gene>
    <name evidence="1" type="ORF">c7_L1252</name>
</gene>
<accession>H2ECH6</accession>
<reference evidence="1" key="1">
    <citation type="submission" date="2011-10" db="EMBL/GenBank/DDBJ databases">
        <title>Provirophages and transpovirons: unique mobilome of giant viruses.</title>
        <authorList>
            <person name="Desnues C."/>
            <person name="LaScola B."/>
            <person name="Yutin N."/>
            <person name="Fournous G."/>
            <person name="Koonin E."/>
            <person name="Raoult D."/>
        </authorList>
    </citation>
    <scope>NUCLEOTIDE SEQUENCE</scope>
    <source>
        <strain evidence="1">Mv13-c7</strain>
    </source>
</reference>
<proteinExistence type="predicted"/>